<dbReference type="KEGG" id="mfre:EXE63_13665"/>
<evidence type="ECO:0000256" key="2">
    <source>
        <dbReference type="RuleBase" id="RU003452"/>
    </source>
</evidence>
<dbReference type="RefSeq" id="WP_168142367.1">
    <property type="nucleotide sequence ID" value="NZ_CBCSDT010000011.1"/>
</dbReference>
<keyword evidence="3" id="KW-0808">Transferase</keyword>
<accession>A0A6H0S3T3</accession>
<dbReference type="Gene3D" id="3.30.2140.10">
    <property type="entry name" value="Arylamine N-acetyltransferase"/>
    <property type="match status" value="1"/>
</dbReference>
<dbReference type="Gene3D" id="2.40.128.150">
    <property type="entry name" value="Cysteine proteinases"/>
    <property type="match status" value="1"/>
</dbReference>
<dbReference type="InterPro" id="IPR038765">
    <property type="entry name" value="Papain-like_cys_pep_sf"/>
</dbReference>
<dbReference type="AlphaFoldDB" id="A0A6H0S3T3"/>
<organism evidence="3 4">
    <name type="scientific">Mycolicibacterium frederiksbergense</name>
    <dbReference type="NCBI Taxonomy" id="117567"/>
    <lineage>
        <taxon>Bacteria</taxon>
        <taxon>Bacillati</taxon>
        <taxon>Actinomycetota</taxon>
        <taxon>Actinomycetes</taxon>
        <taxon>Mycobacteriales</taxon>
        <taxon>Mycobacteriaceae</taxon>
        <taxon>Mycolicibacterium</taxon>
    </lineage>
</organism>
<dbReference type="PANTHER" id="PTHR11786:SF0">
    <property type="entry name" value="ARYLAMINE N-ACETYLTRANSFERASE 4-RELATED"/>
    <property type="match status" value="1"/>
</dbReference>
<dbReference type="PRINTS" id="PR01543">
    <property type="entry name" value="ANATRNSFRASE"/>
</dbReference>
<sequence length="294" mass="31671">MTPDIAAYLARIGYQGPAQTIPGSLRSSPPEPTLDTLHALHAAHNRSIPFETLDPVLGTPVADLGATALVDKLVHRRRGGYCYEQNGLFGYALEALGFGVDRLAGRVVWMGEFDASPPAAWDAPMPAMTHNVLAVTVPGVDGRFLADVGFGGQTLSSPIRLEAGPVQQTRHEPYRIVDAGAGTLRLEAQIRARWEPLYLFTDEPRRLIDLEVGSWYVSTYPKSGFVVGLSVALVTDDARWNLRGRHLAIHAAGGTEKIRLNSAADVLDQLTGRFGIDLSGLGDVEARVGQVLDS</sequence>
<dbReference type="Pfam" id="PF00797">
    <property type="entry name" value="Acetyltransf_2"/>
    <property type="match status" value="1"/>
</dbReference>
<proteinExistence type="inferred from homology"/>
<dbReference type="EMBL" id="CP038799">
    <property type="protein sequence ID" value="QIV81816.1"/>
    <property type="molecule type" value="Genomic_DNA"/>
</dbReference>
<protein>
    <submittedName>
        <fullName evidence="3">Arylamine N-acetyltransferase</fullName>
    </submittedName>
</protein>
<keyword evidence="4" id="KW-1185">Reference proteome</keyword>
<dbReference type="Proteomes" id="UP000501849">
    <property type="component" value="Chromosome"/>
</dbReference>
<dbReference type="InterPro" id="IPR001447">
    <property type="entry name" value="Arylamine_N-AcTrfase"/>
</dbReference>
<gene>
    <name evidence="3" type="ORF">EXE63_13665</name>
</gene>
<name>A0A6H0S3T3_9MYCO</name>
<dbReference type="PANTHER" id="PTHR11786">
    <property type="entry name" value="N-HYDROXYARYLAMINE O-ACETYLTRANSFERASE"/>
    <property type="match status" value="1"/>
</dbReference>
<dbReference type="GO" id="GO:0016407">
    <property type="term" value="F:acetyltransferase activity"/>
    <property type="evidence" value="ECO:0007669"/>
    <property type="project" value="InterPro"/>
</dbReference>
<dbReference type="SUPFAM" id="SSF54001">
    <property type="entry name" value="Cysteine proteinases"/>
    <property type="match status" value="1"/>
</dbReference>
<comment type="similarity">
    <text evidence="1 2">Belongs to the arylamine N-acetyltransferase family.</text>
</comment>
<reference evidence="3 4" key="1">
    <citation type="submission" date="2019-04" db="EMBL/GenBank/DDBJ databases">
        <title>Draft, Whole-Genome Sequence of the Anthracene-degrading Mycobacterium frederiksbergense LB501T, Isolated from a Polycyclic Aromatic Hydrocarbon (PAH)-Contaminated Soil.</title>
        <authorList>
            <person name="Augelletti F."/>
        </authorList>
    </citation>
    <scope>NUCLEOTIDE SEQUENCE [LARGE SCALE GENOMIC DNA]</scope>
    <source>
        <strain evidence="3 4">LB 501T</strain>
    </source>
</reference>
<evidence type="ECO:0000313" key="4">
    <source>
        <dbReference type="Proteomes" id="UP000501849"/>
    </source>
</evidence>
<evidence type="ECO:0000256" key="1">
    <source>
        <dbReference type="ARBA" id="ARBA00006547"/>
    </source>
</evidence>
<evidence type="ECO:0000313" key="3">
    <source>
        <dbReference type="EMBL" id="QIV81816.1"/>
    </source>
</evidence>